<keyword evidence="1" id="KW-0732">Signal</keyword>
<evidence type="ECO:0008006" key="4">
    <source>
        <dbReference type="Google" id="ProtNLM"/>
    </source>
</evidence>
<dbReference type="Pfam" id="PF06059">
    <property type="entry name" value="DUF930"/>
    <property type="match status" value="1"/>
</dbReference>
<comment type="caution">
    <text evidence="2">The sequence shown here is derived from an EMBL/GenBank/DDBJ whole genome shotgun (WGS) entry which is preliminary data.</text>
</comment>
<name>A0A9W6JV39_9HYPH</name>
<proteinExistence type="predicted"/>
<sequence>MPVKRAALIPLALAVFATLPAAGGQAKTTAEQMLMLDPAARVEQRCNSRGMGEIEREHKSLHPDELVAYAYANTKLNKQHLVASGAAVRSGSTWYHMSYSCETAHDGMDIKSFSYQLGEAIPRSEWEAHYLVAP</sequence>
<dbReference type="Proteomes" id="UP001143330">
    <property type="component" value="Unassembled WGS sequence"/>
</dbReference>
<feature type="signal peptide" evidence="1">
    <location>
        <begin position="1"/>
        <end position="21"/>
    </location>
</feature>
<reference evidence="2" key="1">
    <citation type="journal article" date="2014" name="Int. J. Syst. Evol. Microbiol.">
        <title>Complete genome sequence of Corynebacterium casei LMG S-19264T (=DSM 44701T), isolated from a smear-ripened cheese.</title>
        <authorList>
            <consortium name="US DOE Joint Genome Institute (JGI-PGF)"/>
            <person name="Walter F."/>
            <person name="Albersmeier A."/>
            <person name="Kalinowski J."/>
            <person name="Ruckert C."/>
        </authorList>
    </citation>
    <scope>NUCLEOTIDE SEQUENCE</scope>
    <source>
        <strain evidence="2">VKM B-2789</strain>
    </source>
</reference>
<dbReference type="RefSeq" id="WP_246546400.1">
    <property type="nucleotide sequence ID" value="NZ_BSFM01000001.1"/>
</dbReference>
<reference evidence="2" key="2">
    <citation type="submission" date="2023-01" db="EMBL/GenBank/DDBJ databases">
        <authorList>
            <person name="Sun Q."/>
            <person name="Evtushenko L."/>
        </authorList>
    </citation>
    <scope>NUCLEOTIDE SEQUENCE</scope>
    <source>
        <strain evidence="2">VKM B-2789</strain>
    </source>
</reference>
<evidence type="ECO:0000313" key="3">
    <source>
        <dbReference type="Proteomes" id="UP001143330"/>
    </source>
</evidence>
<feature type="chain" id="PRO_5040828242" description="DUF930 domain-containing protein" evidence="1">
    <location>
        <begin position="22"/>
        <end position="134"/>
    </location>
</feature>
<evidence type="ECO:0000313" key="2">
    <source>
        <dbReference type="EMBL" id="GLK81998.1"/>
    </source>
</evidence>
<protein>
    <recommendedName>
        <fullName evidence="4">DUF930 domain-containing protein</fullName>
    </recommendedName>
</protein>
<dbReference type="InterPro" id="IPR009273">
    <property type="entry name" value="DUF930"/>
</dbReference>
<evidence type="ECO:0000256" key="1">
    <source>
        <dbReference type="SAM" id="SignalP"/>
    </source>
</evidence>
<keyword evidence="3" id="KW-1185">Reference proteome</keyword>
<dbReference type="AlphaFoldDB" id="A0A9W6JV39"/>
<gene>
    <name evidence="2" type="ORF">GCM10017653_00670</name>
</gene>
<organism evidence="2 3">
    <name type="scientific">Ancylobacter defluvii</name>
    <dbReference type="NCBI Taxonomy" id="1282440"/>
    <lineage>
        <taxon>Bacteria</taxon>
        <taxon>Pseudomonadati</taxon>
        <taxon>Pseudomonadota</taxon>
        <taxon>Alphaproteobacteria</taxon>
        <taxon>Hyphomicrobiales</taxon>
        <taxon>Xanthobacteraceae</taxon>
        <taxon>Ancylobacter</taxon>
    </lineage>
</organism>
<accession>A0A9W6JV39</accession>
<dbReference type="EMBL" id="BSFM01000001">
    <property type="protein sequence ID" value="GLK81998.1"/>
    <property type="molecule type" value="Genomic_DNA"/>
</dbReference>